<feature type="region of interest" description="Disordered" evidence="2">
    <location>
        <begin position="300"/>
        <end position="329"/>
    </location>
</feature>
<feature type="coiled-coil region" evidence="1">
    <location>
        <begin position="138"/>
        <end position="175"/>
    </location>
</feature>
<keyword evidence="1" id="KW-0175">Coiled coil</keyword>
<proteinExistence type="predicted"/>
<name>A0A1I7ZHA2_9BILA</name>
<evidence type="ECO:0000313" key="4">
    <source>
        <dbReference type="WBParaSite" id="L893_g26184.t2"/>
    </source>
</evidence>
<dbReference type="WBParaSite" id="L893_g26184.t2">
    <property type="protein sequence ID" value="L893_g26184.t2"/>
    <property type="gene ID" value="L893_g26184"/>
</dbReference>
<evidence type="ECO:0000256" key="1">
    <source>
        <dbReference type="SAM" id="Coils"/>
    </source>
</evidence>
<protein>
    <submittedName>
        <fullName evidence="4">DDRGK domain-containing protein 1</fullName>
    </submittedName>
</protein>
<organism evidence="3 4">
    <name type="scientific">Steinernema glaseri</name>
    <dbReference type="NCBI Taxonomy" id="37863"/>
    <lineage>
        <taxon>Eukaryota</taxon>
        <taxon>Metazoa</taxon>
        <taxon>Ecdysozoa</taxon>
        <taxon>Nematoda</taxon>
        <taxon>Chromadorea</taxon>
        <taxon>Rhabditida</taxon>
        <taxon>Tylenchina</taxon>
        <taxon>Panagrolaimomorpha</taxon>
        <taxon>Strongyloidoidea</taxon>
        <taxon>Steinernematidae</taxon>
        <taxon>Steinernema</taxon>
    </lineage>
</organism>
<keyword evidence="3" id="KW-1185">Reference proteome</keyword>
<evidence type="ECO:0000256" key="2">
    <source>
        <dbReference type="SAM" id="MobiDB-lite"/>
    </source>
</evidence>
<reference evidence="4" key="1">
    <citation type="submission" date="2016-11" db="UniProtKB">
        <authorList>
            <consortium name="WormBaseParasite"/>
        </authorList>
    </citation>
    <scope>IDENTIFICATION</scope>
</reference>
<sequence length="329" mass="38481">MPFRSLQLLTTRTEQNKRVVHISICFVKNISPNLRRSFYPIANASVTNASSDALVIRDVAYYPSNYTPPRSYFSTFFQLWVGRQPLAPKLKALFAQPYVARSEILEQQLAEEAMHFKRLFQEEQLRREEERTEHEAIIRRKDEELFEMKSELAEKRNMEMDLDQIEKNQQKLNSSILKEQCRLCRVSFRLLEFKRKQESFISSRKHGPEDIIAYLVQQNQSIDEIEQELYDQEMSVKQSKNLVKWMDADLERALGLPRNGLPAFVSRFFQFVDLMNDDSMDALVTDDGRLTTTPYDQEVAKEDEKTAKTGRNSKRSEEASKTNLVMGVL</sequence>
<dbReference type="AlphaFoldDB" id="A0A1I7ZHA2"/>
<dbReference type="Proteomes" id="UP000095287">
    <property type="component" value="Unplaced"/>
</dbReference>
<evidence type="ECO:0000313" key="3">
    <source>
        <dbReference type="Proteomes" id="UP000095287"/>
    </source>
</evidence>
<accession>A0A1I7ZHA2</accession>